<feature type="non-terminal residue" evidence="3">
    <location>
        <position position="145"/>
    </location>
</feature>
<proteinExistence type="predicted"/>
<reference evidence="3 4" key="1">
    <citation type="submission" date="2024-02" db="EMBL/GenBank/DDBJ databases">
        <authorList>
            <person name="Chen Y."/>
            <person name="Shah S."/>
            <person name="Dougan E. K."/>
            <person name="Thang M."/>
            <person name="Chan C."/>
        </authorList>
    </citation>
    <scope>NUCLEOTIDE SEQUENCE [LARGE SCALE GENOMIC DNA]</scope>
</reference>
<evidence type="ECO:0000256" key="2">
    <source>
        <dbReference type="SAM" id="MobiDB-lite"/>
    </source>
</evidence>
<keyword evidence="1" id="KW-0175">Coiled coil</keyword>
<dbReference type="EMBL" id="CAXAMM010001228">
    <property type="protein sequence ID" value="CAK8991127.1"/>
    <property type="molecule type" value="Genomic_DNA"/>
</dbReference>
<evidence type="ECO:0000313" key="3">
    <source>
        <dbReference type="EMBL" id="CAK8991127.1"/>
    </source>
</evidence>
<feature type="region of interest" description="Disordered" evidence="2">
    <location>
        <begin position="96"/>
        <end position="122"/>
    </location>
</feature>
<dbReference type="Proteomes" id="UP001642464">
    <property type="component" value="Unassembled WGS sequence"/>
</dbReference>
<accession>A0ABP0HMY2</accession>
<feature type="coiled-coil region" evidence="1">
    <location>
        <begin position="9"/>
        <end position="36"/>
    </location>
</feature>
<organism evidence="3 4">
    <name type="scientific">Durusdinium trenchii</name>
    <dbReference type="NCBI Taxonomy" id="1381693"/>
    <lineage>
        <taxon>Eukaryota</taxon>
        <taxon>Sar</taxon>
        <taxon>Alveolata</taxon>
        <taxon>Dinophyceae</taxon>
        <taxon>Suessiales</taxon>
        <taxon>Symbiodiniaceae</taxon>
        <taxon>Durusdinium</taxon>
    </lineage>
</organism>
<evidence type="ECO:0000313" key="4">
    <source>
        <dbReference type="Proteomes" id="UP001642464"/>
    </source>
</evidence>
<sequence>MSGRWQELMRDVEQEFEHMQRSLRNLEAQNQRLREAVGHPSLEEAISLSLRPSRIKKAENSWSLVLSSAGLAKKEMLPFTSPPVVMKSVSFNMSTQSTLEEAPEEEKAPSPSHGILKKKGTSRVAPEIEINDNLILRSAFGRSKA</sequence>
<evidence type="ECO:0000256" key="1">
    <source>
        <dbReference type="SAM" id="Coils"/>
    </source>
</evidence>
<protein>
    <submittedName>
        <fullName evidence="3">Uncharacterized protein</fullName>
    </submittedName>
</protein>
<gene>
    <name evidence="3" type="ORF">SCF082_LOCUS2527</name>
</gene>
<comment type="caution">
    <text evidence="3">The sequence shown here is derived from an EMBL/GenBank/DDBJ whole genome shotgun (WGS) entry which is preliminary data.</text>
</comment>
<name>A0ABP0HMY2_9DINO</name>
<keyword evidence="4" id="KW-1185">Reference proteome</keyword>